<accession>W0RFZ1</accession>
<dbReference type="KEGG" id="gba:J421_2154"/>
<keyword evidence="3" id="KW-1185">Reference proteome</keyword>
<dbReference type="NCBIfam" id="NF005559">
    <property type="entry name" value="PRK07231.1"/>
    <property type="match status" value="1"/>
</dbReference>
<dbReference type="PRINTS" id="PR00080">
    <property type="entry name" value="SDRFAMILY"/>
</dbReference>
<dbReference type="GO" id="GO:0016616">
    <property type="term" value="F:oxidoreductase activity, acting on the CH-OH group of donors, NAD or NADP as acceptor"/>
    <property type="evidence" value="ECO:0007669"/>
    <property type="project" value="TreeGrafter"/>
</dbReference>
<dbReference type="SUPFAM" id="SSF51735">
    <property type="entry name" value="NAD(P)-binding Rossmann-fold domains"/>
    <property type="match status" value="1"/>
</dbReference>
<gene>
    <name evidence="2" type="ORF">J421_2154</name>
</gene>
<dbReference type="HOGENOM" id="CLU_010194_1_2_0"/>
<proteinExistence type="inferred from homology"/>
<dbReference type="OrthoDB" id="9793325at2"/>
<dbReference type="InParanoid" id="W0RFZ1"/>
<dbReference type="InterPro" id="IPR036291">
    <property type="entry name" value="NAD(P)-bd_dom_sf"/>
</dbReference>
<dbReference type="PANTHER" id="PTHR42760">
    <property type="entry name" value="SHORT-CHAIN DEHYDROGENASES/REDUCTASES FAMILY MEMBER"/>
    <property type="match status" value="1"/>
</dbReference>
<dbReference type="STRING" id="861299.J421_2154"/>
<dbReference type="PRINTS" id="PR00081">
    <property type="entry name" value="GDHRDH"/>
</dbReference>
<sequence length="252" mass="25935">MDLKLRGKCAVVTGASRGIGRAIALRLADEGAGVAICARGEPALREVEAELRERGGPVYAAPCDVSDPAALDAHLDAARAELGRVDILVNNPSGFGFGDDEATWASNLAVDLMAAVRASWKVTPWMAAAGGGAIVHISSIAALEALGFPPAYSASKAALVSHSKSLAVALGPQKIRVNAVTPGSIEFPGGIWDQMRQGNPDFYGAVLGTIPLGRMGTPEEVADVVAFLVSERASWVTGACIVVDGAQHKGNL</sequence>
<comment type="similarity">
    <text evidence="1">Belongs to the short-chain dehydrogenases/reductases (SDR) family.</text>
</comment>
<dbReference type="InterPro" id="IPR002347">
    <property type="entry name" value="SDR_fam"/>
</dbReference>
<protein>
    <submittedName>
        <fullName evidence="2">Short-chain dehydrogenase/reductase SDR</fullName>
    </submittedName>
</protein>
<evidence type="ECO:0000313" key="3">
    <source>
        <dbReference type="Proteomes" id="UP000019151"/>
    </source>
</evidence>
<dbReference type="AlphaFoldDB" id="W0RFZ1"/>
<evidence type="ECO:0000313" key="2">
    <source>
        <dbReference type="EMBL" id="AHG89691.1"/>
    </source>
</evidence>
<dbReference type="RefSeq" id="WP_025411179.1">
    <property type="nucleotide sequence ID" value="NZ_CP007128.1"/>
</dbReference>
<dbReference type="Proteomes" id="UP000019151">
    <property type="component" value="Chromosome"/>
</dbReference>
<name>W0RFZ1_9BACT</name>
<evidence type="ECO:0000256" key="1">
    <source>
        <dbReference type="ARBA" id="ARBA00006484"/>
    </source>
</evidence>
<dbReference type="CDD" id="cd05233">
    <property type="entry name" value="SDR_c"/>
    <property type="match status" value="1"/>
</dbReference>
<dbReference type="eggNOG" id="COG1028">
    <property type="taxonomic scope" value="Bacteria"/>
</dbReference>
<reference evidence="2 3" key="1">
    <citation type="journal article" date="2014" name="Genome Announc.">
        <title>Genome Sequence and Methylome of Soil Bacterium Gemmatirosa kalamazoonensis KBS708T, a Member of the Rarely Cultivated Gemmatimonadetes Phylum.</title>
        <authorList>
            <person name="Debruyn J.M."/>
            <person name="Radosevich M."/>
            <person name="Wommack K.E."/>
            <person name="Polson S.W."/>
            <person name="Hauser L.J."/>
            <person name="Fawaz M.N."/>
            <person name="Korlach J."/>
            <person name="Tsai Y.C."/>
        </authorList>
    </citation>
    <scope>NUCLEOTIDE SEQUENCE [LARGE SCALE GENOMIC DNA]</scope>
    <source>
        <strain evidence="2 3">KBS708</strain>
    </source>
</reference>
<dbReference type="FunFam" id="3.40.50.720:FF:000084">
    <property type="entry name" value="Short-chain dehydrogenase reductase"/>
    <property type="match status" value="1"/>
</dbReference>
<dbReference type="Pfam" id="PF13561">
    <property type="entry name" value="adh_short_C2"/>
    <property type="match status" value="1"/>
</dbReference>
<dbReference type="GO" id="GO:0030497">
    <property type="term" value="P:fatty acid elongation"/>
    <property type="evidence" value="ECO:0007669"/>
    <property type="project" value="TreeGrafter"/>
</dbReference>
<organism evidence="2 3">
    <name type="scientific">Gemmatirosa kalamazoonensis</name>
    <dbReference type="NCBI Taxonomy" id="861299"/>
    <lineage>
        <taxon>Bacteria</taxon>
        <taxon>Pseudomonadati</taxon>
        <taxon>Gemmatimonadota</taxon>
        <taxon>Gemmatimonadia</taxon>
        <taxon>Gemmatimonadales</taxon>
        <taxon>Gemmatimonadaceae</taxon>
        <taxon>Gemmatirosa</taxon>
    </lineage>
</organism>
<dbReference type="EMBL" id="CP007128">
    <property type="protein sequence ID" value="AHG89691.1"/>
    <property type="molecule type" value="Genomic_DNA"/>
</dbReference>
<dbReference type="PANTHER" id="PTHR42760:SF135">
    <property type="entry name" value="BLL7886 PROTEIN"/>
    <property type="match status" value="1"/>
</dbReference>
<dbReference type="Gene3D" id="3.40.50.720">
    <property type="entry name" value="NAD(P)-binding Rossmann-like Domain"/>
    <property type="match status" value="1"/>
</dbReference>